<proteinExistence type="predicted"/>
<keyword evidence="1" id="KW-0472">Membrane</keyword>
<keyword evidence="1" id="KW-0812">Transmembrane</keyword>
<evidence type="ECO:0000313" key="3">
    <source>
        <dbReference type="Proteomes" id="UP000198287"/>
    </source>
</evidence>
<feature type="transmembrane region" description="Helical" evidence="1">
    <location>
        <begin position="631"/>
        <end position="655"/>
    </location>
</feature>
<protein>
    <submittedName>
        <fullName evidence="2">Uncharacterized protein</fullName>
    </submittedName>
</protein>
<sequence length="672" mass="77380">MAYLCANMILFSFFSNSYLSLNIKNSDNHSLLNVLNFFEHANLHFVLSPSQNSRNSSSDQYFHQVRSNNPYVPLTTNTSFLNFTFPVSRIEKSTRIKVSFLDLLPITSSVNQVENYLLITTPDYLFIHFDGSEKLNSYRNYARRASSAKFIFFSVTGPYAIFIPRIIGDVMVQEVESILSLRHLDKVWDSLNTMDLNGAAMLTSLPTTNRENCGYSLSKFHEGDSPYICMLLIPGKKYNFTYLHLARADEWRKNCNLVDIIGYVKFRQFLLNNLTQVITNKSVKIYDCEIHRFGFVVVSNFPIVENSILGVFNPFENAIWLSLLFSCVCICLVLQFEGKGLKSRFAPIQTLRDYFLVQSILFGQSIDDQVIKKIGTKHVARPLLAIWFVACYIIMDNLYQGTIYSDLTVMHPPSIPVKFISLLMSNISIVTTTQMLMPSRDGNYIEYRSLLKDSVIPDVVKNNQDKGFVHFVKVADRKIVYVHNGNVDVSMVKNMSDSVPIWPNSSLNIIPTKKAIAIIDESEELSLLRESLNILGKRLVTKNNPHFSISLRSIVLGDQTFLSRKIYFSMQYLSQAGIKQRWSRMKEMRRTLHFVRKFGNETYSKYFVKLNSNFKESRLLISSDSDSLGPFWYLLALCAVVVAVAVVLIVLEIYVHRTLMRYYYYFSKYLKF</sequence>
<keyword evidence="1" id="KW-1133">Transmembrane helix</keyword>
<name>A0A226EP22_FOLCA</name>
<comment type="caution">
    <text evidence="2">The sequence shown here is derived from an EMBL/GenBank/DDBJ whole genome shotgun (WGS) entry which is preliminary data.</text>
</comment>
<accession>A0A226EP22</accession>
<keyword evidence="3" id="KW-1185">Reference proteome</keyword>
<evidence type="ECO:0000313" key="2">
    <source>
        <dbReference type="EMBL" id="OXA58958.1"/>
    </source>
</evidence>
<evidence type="ECO:0000256" key="1">
    <source>
        <dbReference type="SAM" id="Phobius"/>
    </source>
</evidence>
<dbReference type="Proteomes" id="UP000198287">
    <property type="component" value="Unassembled WGS sequence"/>
</dbReference>
<reference evidence="2 3" key="1">
    <citation type="submission" date="2015-12" db="EMBL/GenBank/DDBJ databases">
        <title>The genome of Folsomia candida.</title>
        <authorList>
            <person name="Faddeeva A."/>
            <person name="Derks M.F."/>
            <person name="Anvar Y."/>
            <person name="Smit S."/>
            <person name="Van Straalen N."/>
            <person name="Roelofs D."/>
        </authorList>
    </citation>
    <scope>NUCLEOTIDE SEQUENCE [LARGE SCALE GENOMIC DNA]</scope>
    <source>
        <strain evidence="2 3">VU population</strain>
        <tissue evidence="2">Whole body</tissue>
    </source>
</reference>
<dbReference type="AlphaFoldDB" id="A0A226EP22"/>
<organism evidence="2 3">
    <name type="scientific">Folsomia candida</name>
    <name type="common">Springtail</name>
    <dbReference type="NCBI Taxonomy" id="158441"/>
    <lineage>
        <taxon>Eukaryota</taxon>
        <taxon>Metazoa</taxon>
        <taxon>Ecdysozoa</taxon>
        <taxon>Arthropoda</taxon>
        <taxon>Hexapoda</taxon>
        <taxon>Collembola</taxon>
        <taxon>Entomobryomorpha</taxon>
        <taxon>Isotomoidea</taxon>
        <taxon>Isotomidae</taxon>
        <taxon>Proisotominae</taxon>
        <taxon>Folsomia</taxon>
    </lineage>
</organism>
<dbReference type="EMBL" id="LNIX01000002">
    <property type="protein sequence ID" value="OXA58958.1"/>
    <property type="molecule type" value="Genomic_DNA"/>
</dbReference>
<gene>
    <name evidence="2" type="ORF">Fcan01_04725</name>
</gene>